<dbReference type="InterPro" id="IPR012368">
    <property type="entry name" value="OxRdtase_Mopterin-bd_su_IorB"/>
</dbReference>
<evidence type="ECO:0000259" key="1">
    <source>
        <dbReference type="SMART" id="SM01008"/>
    </source>
</evidence>
<accession>M2U1F7</accession>
<dbReference type="InterPro" id="IPR052516">
    <property type="entry name" value="N-heterocyclic_Hydroxylase"/>
</dbReference>
<dbReference type="AlphaFoldDB" id="M2U1F7"/>
<protein>
    <submittedName>
        <fullName evidence="2">Isoquinoline 1-oxidoreductase beta subunit</fullName>
    </submittedName>
</protein>
<dbReference type="Pfam" id="PF02738">
    <property type="entry name" value="MoCoBD_1"/>
    <property type="match status" value="1"/>
</dbReference>
<gene>
    <name evidence="2" type="ORF">C725_2952</name>
</gene>
<sequence length="744" mass="79655">MNAHLSRREMIAGGGLVVLFALGPQATGQGGGVEGQANGEGEVAPGLPGSLGQHPVLDSWIRVAADGQVTVFTGKAELGQGIKTAIVQLAADELDIGLDRLTLVTADTHSSPDEGLTAGSHSMEDSGTAVANAAANVRHLLAEQTARLWDVPVASLSTRNGQVTDGNGRTLDYGAIAANLSLHVPARLDIPRKPIGARRLIGKHLPRIDIPAKLTGGTAYVHDMKLPGMLHARVVRGPAEGTQLIDPDVAAMAGLPGVDRVVSEGRFIALLGRREWPLVQALRILGQLEWERPGEPIPTGDRAAVVKGLSPRVEPILDRQDESGGEAVRWVAARYTRPWLMHGAIGPSCAVALLEDGIMTIWTHSQGVNPLRGAIAEMLGMPPERVRCVHVEGSGCYGHNGADDVAADAALAARAVPGRPVRMLWSREQEHGWEPLGPAQVVELRGGLDAVGRIIAWNHQVWSNTHVTRPSRAGDLIAAQELGRGFTPASPRSLPQPEGGGDRNSIPLYALANARVTKHFLQDMPLRVSAIRSLGAHMNVFAIESFMDELALATRSDPVAFRLRHMADMRARTVIERTADRFAWGRRTPGTLRGHGFAFARYKNLGAFCAIAMDVEVLRDSGRVVVHRAVASVDSGDIVNPDGIRNQIEGGILQSISWTGHEAVAYDERSRTSYDWSVYPILRFEDVPLSVEVDLVDRPGQPFLGTGEAAQGPAAAAYANAIAAATGRRLREMPLTDDAIRTRR</sequence>
<evidence type="ECO:0000313" key="2">
    <source>
        <dbReference type="EMBL" id="EMD81668.1"/>
    </source>
</evidence>
<dbReference type="SUPFAM" id="SSF56003">
    <property type="entry name" value="Molybdenum cofactor-binding domain"/>
    <property type="match status" value="2"/>
</dbReference>
<comment type="caution">
    <text evidence="2">The sequence shown here is derived from an EMBL/GenBank/DDBJ whole genome shotgun (WGS) entry which is preliminary data.</text>
</comment>
<dbReference type="InterPro" id="IPR000674">
    <property type="entry name" value="Ald_Oxase/Xan_DH_a/b"/>
</dbReference>
<dbReference type="PANTHER" id="PTHR47495">
    <property type="entry name" value="ALDEHYDE DEHYDROGENASE"/>
    <property type="match status" value="1"/>
</dbReference>
<proteinExistence type="predicted"/>
<reference evidence="2 3" key="1">
    <citation type="journal article" date="2013" name="Genome Announc.">
        <title>Draft Genome Sequence of Strain JLT2015T, Belonging to the Family Sphingomonadaceae of the Alphaproteobacteria.</title>
        <authorList>
            <person name="Tang K."/>
            <person name="Liu K."/>
            <person name="Li S."/>
            <person name="Jiao N."/>
        </authorList>
    </citation>
    <scope>NUCLEOTIDE SEQUENCE [LARGE SCALE GENOMIC DNA]</scope>
    <source>
        <strain evidence="2 3">JLT2015</strain>
    </source>
</reference>
<keyword evidence="3" id="KW-1185">Reference proteome</keyword>
<dbReference type="OrthoDB" id="9767994at2"/>
<dbReference type="Pfam" id="PF20256">
    <property type="entry name" value="MoCoBD_2"/>
    <property type="match status" value="2"/>
</dbReference>
<dbReference type="InterPro" id="IPR008274">
    <property type="entry name" value="AldOxase/xan_DH_MoCoBD1"/>
</dbReference>
<dbReference type="InterPro" id="IPR046867">
    <property type="entry name" value="AldOxase/xan_DH_MoCoBD2"/>
</dbReference>
<dbReference type="Gene3D" id="3.30.365.10">
    <property type="entry name" value="Aldehyde oxidase/xanthine dehydrogenase, molybdopterin binding domain"/>
    <property type="match status" value="4"/>
</dbReference>
<dbReference type="InterPro" id="IPR037165">
    <property type="entry name" value="AldOxase/xan_DH_Mopterin-bd_sf"/>
</dbReference>
<dbReference type="Proteomes" id="UP000011717">
    <property type="component" value="Unassembled WGS sequence"/>
</dbReference>
<organism evidence="2 3">
    <name type="scientific">Pacificimonas flava</name>
    <dbReference type="NCBI Taxonomy" id="1234595"/>
    <lineage>
        <taxon>Bacteria</taxon>
        <taxon>Pseudomonadati</taxon>
        <taxon>Pseudomonadota</taxon>
        <taxon>Alphaproteobacteria</taxon>
        <taxon>Sphingomonadales</taxon>
        <taxon>Sphingosinicellaceae</taxon>
        <taxon>Pacificimonas</taxon>
    </lineage>
</organism>
<dbReference type="PIRSF" id="PIRSF036389">
    <property type="entry name" value="IOR_B"/>
    <property type="match status" value="1"/>
</dbReference>
<dbReference type="Gene3D" id="3.90.1170.50">
    <property type="entry name" value="Aldehyde oxidase/xanthine dehydrogenase, a/b hammerhead"/>
    <property type="match status" value="1"/>
</dbReference>
<dbReference type="EMBL" id="AMRV01000020">
    <property type="protein sequence ID" value="EMD81668.1"/>
    <property type="molecule type" value="Genomic_DNA"/>
</dbReference>
<dbReference type="PANTHER" id="PTHR47495:SF1">
    <property type="entry name" value="BLL3820 PROTEIN"/>
    <property type="match status" value="1"/>
</dbReference>
<dbReference type="PATRIC" id="fig|1234595.3.peg.2957"/>
<evidence type="ECO:0000313" key="3">
    <source>
        <dbReference type="Proteomes" id="UP000011717"/>
    </source>
</evidence>
<dbReference type="SMART" id="SM01008">
    <property type="entry name" value="Ald_Xan_dh_C"/>
    <property type="match status" value="1"/>
</dbReference>
<feature type="domain" description="Aldehyde oxidase/xanthine dehydrogenase a/b hammerhead" evidence="1">
    <location>
        <begin position="215"/>
        <end position="294"/>
    </location>
</feature>
<dbReference type="GO" id="GO:0016491">
    <property type="term" value="F:oxidoreductase activity"/>
    <property type="evidence" value="ECO:0007669"/>
    <property type="project" value="InterPro"/>
</dbReference>
<name>M2U1F7_9SPHN</name>